<dbReference type="Pfam" id="PF00155">
    <property type="entry name" value="Aminotran_1_2"/>
    <property type="match status" value="1"/>
</dbReference>
<dbReference type="Gene3D" id="3.40.640.10">
    <property type="entry name" value="Type I PLP-dependent aspartate aminotransferase-like (Major domain)"/>
    <property type="match status" value="1"/>
</dbReference>
<evidence type="ECO:0000313" key="5">
    <source>
        <dbReference type="EMBL" id="KAF4227425.1"/>
    </source>
</evidence>
<feature type="domain" description="Aminotransferase class I/classII large" evidence="3">
    <location>
        <begin position="302"/>
        <end position="437"/>
    </location>
</feature>
<dbReference type="Gene3D" id="3.20.20.60">
    <property type="entry name" value="Phosphoenolpyruvate-binding domains"/>
    <property type="match status" value="1"/>
</dbReference>
<proteinExistence type="predicted"/>
<protein>
    <recommendedName>
        <fullName evidence="7">HpcH/HpaI aldolase/citrate lyase domain-containing protein</fullName>
    </recommendedName>
</protein>
<dbReference type="GO" id="GO:0005737">
    <property type="term" value="C:cytoplasm"/>
    <property type="evidence" value="ECO:0007669"/>
    <property type="project" value="TreeGrafter"/>
</dbReference>
<gene>
    <name evidence="5" type="ORF">CNMCM6805_003037</name>
</gene>
<dbReference type="AlphaFoldDB" id="A0A8H4M414"/>
<evidence type="ECO:0000256" key="2">
    <source>
        <dbReference type="ARBA" id="ARBA00023239"/>
    </source>
</evidence>
<dbReference type="InterPro" id="IPR004839">
    <property type="entry name" value="Aminotransferase_I/II_large"/>
</dbReference>
<comment type="caution">
    <text evidence="5">The sequence shown here is derived from an EMBL/GenBank/DDBJ whole genome shotgun (WGS) entry which is preliminary data.</text>
</comment>
<dbReference type="SUPFAM" id="SSF53383">
    <property type="entry name" value="PLP-dependent transferases"/>
    <property type="match status" value="1"/>
</dbReference>
<reference evidence="5" key="2">
    <citation type="submission" date="2020-04" db="EMBL/GenBank/DDBJ databases">
        <authorList>
            <person name="Santos R.A.C."/>
            <person name="Steenwyk J.L."/>
            <person name="Rivero-Menendez O."/>
            <person name="Mead M.E."/>
            <person name="Silva L.P."/>
            <person name="Bastos R.W."/>
            <person name="Alastruey-Izquierdo A."/>
            <person name="Goldman G.H."/>
            <person name="Rokas A."/>
        </authorList>
    </citation>
    <scope>NUCLEOTIDE SEQUENCE</scope>
    <source>
        <strain evidence="5">CNM-CM6805</strain>
    </source>
</reference>
<dbReference type="InterPro" id="IPR050251">
    <property type="entry name" value="HpcH-HpaI_aldolase"/>
</dbReference>
<dbReference type="Gene3D" id="3.90.1150.10">
    <property type="entry name" value="Aspartate Aminotransferase, domain 1"/>
    <property type="match status" value="1"/>
</dbReference>
<sequence length="443" mass="48903">MHESLEMLNVKDYNATSLAQPTDFNSMLRSGELLWGTGCRIPHEEAARIVAATPHHFCFIDAEHTPLNPTLLVRLVRTIQYHSNGSMVPFVRIPSCSPELVNHALSAGAGGIVIPHIQNAEQAEELVRLARFPPRGERSFPPAALISDQHKRTREGQTIYGVWDNHAAIFCQIEDLEGVENIEDICRVAGVDGLFIGTGDLRMAMGLRPGTLDGDEPGFRSALEKIRDAARVNNLPIMGFGISPDTLQRRIEMGWSAFIIHGDIDAIYTSAVQSVQSYNDAATEAKLCLAARESERNSEFTKAVRAICRFASPSQFSMSLAAKLLEDQAFVAQFLAKSHCCLLESRLLAEDLLTNGNITYYREGNAGMFLWLDLSAYLPLAECDGDAWAAQRLLSKRFLEAGTTICNGENYHAPNPGRFRLVFSVETEALKEGIRRILTALAQ</sequence>
<dbReference type="GO" id="GO:0046872">
    <property type="term" value="F:metal ion binding"/>
    <property type="evidence" value="ECO:0007669"/>
    <property type="project" value="UniProtKB-KW"/>
</dbReference>
<reference evidence="5" key="1">
    <citation type="journal article" date="2020" name="bioRxiv">
        <title>Genomic and phenotypic heterogeneity of clinical isolates of the human pathogens Aspergillus fumigatus, Aspergillus lentulus and Aspergillus fumigatiaffinis.</title>
        <authorList>
            <person name="dos Santos R.A.C."/>
            <person name="Steenwyk J.L."/>
            <person name="Rivero-Menendez O."/>
            <person name="Mead M.E."/>
            <person name="Silva L.P."/>
            <person name="Bastos R.W."/>
            <person name="Alastruey-Izquierdo A."/>
            <person name="Goldman G.H."/>
            <person name="Rokas A."/>
        </authorList>
    </citation>
    <scope>NUCLEOTIDE SEQUENCE</scope>
    <source>
        <strain evidence="5">CNM-CM6805</strain>
    </source>
</reference>
<dbReference type="InterPro" id="IPR015813">
    <property type="entry name" value="Pyrv/PenolPyrv_kinase-like_dom"/>
</dbReference>
<dbReference type="Proteomes" id="UP000653565">
    <property type="component" value="Unassembled WGS sequence"/>
</dbReference>
<dbReference type="SUPFAM" id="SSF51621">
    <property type="entry name" value="Phosphoenolpyruvate/pyruvate domain"/>
    <property type="match status" value="1"/>
</dbReference>
<dbReference type="Pfam" id="PF03328">
    <property type="entry name" value="HpcH_HpaI"/>
    <property type="match status" value="1"/>
</dbReference>
<keyword evidence="6" id="KW-1185">Reference proteome</keyword>
<dbReference type="InterPro" id="IPR040442">
    <property type="entry name" value="Pyrv_kinase-like_dom_sf"/>
</dbReference>
<evidence type="ECO:0000259" key="3">
    <source>
        <dbReference type="Pfam" id="PF00155"/>
    </source>
</evidence>
<keyword evidence="1" id="KW-0479">Metal-binding</keyword>
<evidence type="ECO:0000259" key="4">
    <source>
        <dbReference type="Pfam" id="PF03328"/>
    </source>
</evidence>
<dbReference type="InterPro" id="IPR015421">
    <property type="entry name" value="PyrdxlP-dep_Trfase_major"/>
</dbReference>
<name>A0A8H4M414_9EURO</name>
<dbReference type="InterPro" id="IPR015422">
    <property type="entry name" value="PyrdxlP-dep_Trfase_small"/>
</dbReference>
<evidence type="ECO:0000256" key="1">
    <source>
        <dbReference type="ARBA" id="ARBA00022723"/>
    </source>
</evidence>
<dbReference type="EMBL" id="JAAAPX010000181">
    <property type="protein sequence ID" value="KAF4227425.1"/>
    <property type="molecule type" value="Genomic_DNA"/>
</dbReference>
<dbReference type="GO" id="GO:0030170">
    <property type="term" value="F:pyridoxal phosphate binding"/>
    <property type="evidence" value="ECO:0007669"/>
    <property type="project" value="InterPro"/>
</dbReference>
<organism evidence="5 6">
    <name type="scientific">Aspergillus fumigatiaffinis</name>
    <dbReference type="NCBI Taxonomy" id="340414"/>
    <lineage>
        <taxon>Eukaryota</taxon>
        <taxon>Fungi</taxon>
        <taxon>Dikarya</taxon>
        <taxon>Ascomycota</taxon>
        <taxon>Pezizomycotina</taxon>
        <taxon>Eurotiomycetes</taxon>
        <taxon>Eurotiomycetidae</taxon>
        <taxon>Eurotiales</taxon>
        <taxon>Aspergillaceae</taxon>
        <taxon>Aspergillus</taxon>
        <taxon>Aspergillus subgen. Fumigati</taxon>
    </lineage>
</organism>
<dbReference type="InterPro" id="IPR015424">
    <property type="entry name" value="PyrdxlP-dep_Trfase"/>
</dbReference>
<keyword evidence="2" id="KW-0456">Lyase</keyword>
<dbReference type="PANTHER" id="PTHR30502">
    <property type="entry name" value="2-KETO-3-DEOXY-L-RHAMNONATE ALDOLASE"/>
    <property type="match status" value="1"/>
</dbReference>
<dbReference type="InterPro" id="IPR005000">
    <property type="entry name" value="Aldolase/citrate-lyase_domain"/>
</dbReference>
<evidence type="ECO:0008006" key="7">
    <source>
        <dbReference type="Google" id="ProtNLM"/>
    </source>
</evidence>
<feature type="domain" description="HpcH/HpaI aldolase/citrate lyase" evidence="4">
    <location>
        <begin position="50"/>
        <end position="239"/>
    </location>
</feature>
<dbReference type="GO" id="GO:0016832">
    <property type="term" value="F:aldehyde-lyase activity"/>
    <property type="evidence" value="ECO:0007669"/>
    <property type="project" value="TreeGrafter"/>
</dbReference>
<evidence type="ECO:0000313" key="6">
    <source>
        <dbReference type="Proteomes" id="UP000653565"/>
    </source>
</evidence>
<accession>A0A8H4M414</accession>
<dbReference type="PANTHER" id="PTHR30502:SF8">
    <property type="entry name" value="SYNTHASE, PUTATIVE-RELATED"/>
    <property type="match status" value="1"/>
</dbReference>